<reference evidence="1" key="1">
    <citation type="submission" date="2013-04" db="EMBL/GenBank/DDBJ databases">
        <authorList>
            <person name="Harkins D.M."/>
            <person name="Durkin A.S."/>
            <person name="Selengut J.D."/>
            <person name="Sanka R."/>
            <person name="DePew J."/>
            <person name="Purushe J."/>
            <person name="Ahmed A."/>
            <person name="van der Linden H."/>
            <person name="Goris M.G.A."/>
            <person name="Hartskeerl R.A."/>
            <person name="Vinetz J.M."/>
            <person name="Sutton G.G."/>
            <person name="Nelson W.C."/>
            <person name="Fouts D.E."/>
        </authorList>
    </citation>
    <scope>NUCLEOTIDE SEQUENCE [LARGE SCALE GENOMIC DNA]</scope>
    <source>
        <strain evidence="1">BUT 6</strain>
    </source>
</reference>
<gene>
    <name evidence="1" type="ORF">LEP1GSC058_2318</name>
</gene>
<dbReference type="InterPro" id="IPR046373">
    <property type="entry name" value="Acyl-CoA_Oxase/DH_mid-dom_sf"/>
</dbReference>
<dbReference type="SUPFAM" id="SSF56645">
    <property type="entry name" value="Acyl-CoA dehydrogenase NM domain-like"/>
    <property type="match status" value="1"/>
</dbReference>
<dbReference type="STRING" id="1193011.LEP1GSC058_2318"/>
<dbReference type="RefSeq" id="WP_016548502.1">
    <property type="nucleotide sequence ID" value="NZ_AKWZ02000003.1"/>
</dbReference>
<dbReference type="GO" id="GO:0050660">
    <property type="term" value="F:flavin adenine dinucleotide binding"/>
    <property type="evidence" value="ECO:0007669"/>
    <property type="project" value="InterPro"/>
</dbReference>
<keyword evidence="2" id="KW-1185">Reference proteome</keyword>
<dbReference type="InterPro" id="IPR009100">
    <property type="entry name" value="AcylCoA_DH/oxidase_NM_dom_sf"/>
</dbReference>
<protein>
    <submittedName>
        <fullName evidence="1">Acyl-CoA dehydrogenase, central domain protein</fullName>
    </submittedName>
</protein>
<dbReference type="EMBL" id="AKWZ02000003">
    <property type="protein sequence ID" value="EPG75414.1"/>
    <property type="molecule type" value="Genomic_DNA"/>
</dbReference>
<dbReference type="Gene3D" id="1.10.540.10">
    <property type="entry name" value="Acyl-CoA dehydrogenase/oxidase, N-terminal domain"/>
    <property type="match status" value="1"/>
</dbReference>
<dbReference type="Proteomes" id="UP000014540">
    <property type="component" value="Unassembled WGS sequence"/>
</dbReference>
<dbReference type="OrthoDB" id="336673at2"/>
<dbReference type="GO" id="GO:0016627">
    <property type="term" value="F:oxidoreductase activity, acting on the CH-CH group of donors"/>
    <property type="evidence" value="ECO:0007669"/>
    <property type="project" value="InterPro"/>
</dbReference>
<dbReference type="AlphaFoldDB" id="S3V455"/>
<name>S3V455_9LEPT</name>
<evidence type="ECO:0000313" key="2">
    <source>
        <dbReference type="Proteomes" id="UP000014540"/>
    </source>
</evidence>
<sequence length="350" mass="39258">MQELSEKLFSFPKTEFRSVYKLSLPEIFKAGLFTALSKGGFKEFHEKLILLPSLPHGIGVGVGIMAQTNVAGRILRLLSGVEPGLEAEEGTRELARTILNRLSQGLGILGLGVSEPGWMGKISNLKSIAKRLPDGSFELTFSKGFVTNGADAEGFLVVAKGEEIPYGVFYVPRNSEGLELEEFHLEFAPEATHCKIKAANLRVPKHHLFLPDYSKFGPDVHLSEMLSAAVLFCGAIRKIVSDLGGRPECREWSSTLGQLWDLSGLLFSKCLELSEKKDRNPAYKIEEDHPYGYETVLDVSGKLLDSLPFFDRKKEYPDFELFFSFHPARSPVYLKNRIRQSREWRKFGVR</sequence>
<proteinExistence type="predicted"/>
<accession>S3V455</accession>
<dbReference type="Gene3D" id="2.40.110.10">
    <property type="entry name" value="Butyryl-CoA Dehydrogenase, subunit A, domain 2"/>
    <property type="match status" value="1"/>
</dbReference>
<organism evidence="1 2">
    <name type="scientific">Leptospira fainei serovar Hurstbridge str. BUT 6</name>
    <dbReference type="NCBI Taxonomy" id="1193011"/>
    <lineage>
        <taxon>Bacteria</taxon>
        <taxon>Pseudomonadati</taxon>
        <taxon>Spirochaetota</taxon>
        <taxon>Spirochaetia</taxon>
        <taxon>Leptospirales</taxon>
        <taxon>Leptospiraceae</taxon>
        <taxon>Leptospira</taxon>
    </lineage>
</organism>
<comment type="caution">
    <text evidence="1">The sequence shown here is derived from an EMBL/GenBank/DDBJ whole genome shotgun (WGS) entry which is preliminary data.</text>
</comment>
<dbReference type="InterPro" id="IPR037069">
    <property type="entry name" value="AcylCoA_DH/ox_N_sf"/>
</dbReference>
<evidence type="ECO:0000313" key="1">
    <source>
        <dbReference type="EMBL" id="EPG75414.1"/>
    </source>
</evidence>